<dbReference type="Proteomes" id="UP000231474">
    <property type="component" value="Unassembled WGS sequence"/>
</dbReference>
<dbReference type="InterPro" id="IPR001818">
    <property type="entry name" value="Pept_M10_metallopeptidase"/>
</dbReference>
<keyword evidence="2" id="KW-0479">Metal-binding</keyword>
<dbReference type="GO" id="GO:0004222">
    <property type="term" value="F:metalloendopeptidase activity"/>
    <property type="evidence" value="ECO:0007669"/>
    <property type="project" value="InterPro"/>
</dbReference>
<dbReference type="SUPFAM" id="SSF55486">
    <property type="entry name" value="Metalloproteases ('zincins'), catalytic domain"/>
    <property type="match status" value="1"/>
</dbReference>
<dbReference type="Pfam" id="PF00413">
    <property type="entry name" value="Peptidase_M10"/>
    <property type="match status" value="1"/>
</dbReference>
<dbReference type="PRINTS" id="PR00138">
    <property type="entry name" value="MATRIXIN"/>
</dbReference>
<dbReference type="GO" id="GO:0008270">
    <property type="term" value="F:zinc ion binding"/>
    <property type="evidence" value="ECO:0007669"/>
    <property type="project" value="InterPro"/>
</dbReference>
<dbReference type="GO" id="GO:0031012">
    <property type="term" value="C:extracellular matrix"/>
    <property type="evidence" value="ECO:0007669"/>
    <property type="project" value="InterPro"/>
</dbReference>
<evidence type="ECO:0000256" key="4">
    <source>
        <dbReference type="ARBA" id="ARBA00022833"/>
    </source>
</evidence>
<dbReference type="GO" id="GO:0006508">
    <property type="term" value="P:proteolysis"/>
    <property type="evidence" value="ECO:0007669"/>
    <property type="project" value="UniProtKB-KW"/>
</dbReference>
<evidence type="ECO:0000313" key="7">
    <source>
        <dbReference type="Proteomes" id="UP000231474"/>
    </source>
</evidence>
<sequence length="252" mass="27732">MKGGEKMRRILGLTVGFILVLVAVGVAFAGSKPVTPPFPQPPEKDLQKVVFIRYAPGREPALGCDNDGICEPKENWKSCPADCPKEEPTPTPEPTACYGFLSGAKPKWNWVENYDYSDNLGTVSGWATQTWDAATSATIFGSGVPGSYPWGVYDYQNSVSYGDYSDPNVIAVTAIWFRAKTIYEYDIMFDTDYFPGTVDLDTVALHEFGHGAGLNDLYDSVCSEEVMYGYYTGVKRDLRSGDITGIQKLYGQ</sequence>
<feature type="domain" description="Peptidase M10 metallopeptidase" evidence="5">
    <location>
        <begin position="183"/>
        <end position="251"/>
    </location>
</feature>
<organism evidence="6 7">
    <name type="scientific">Candidatus Shapirobacteria bacterium CG10_big_fil_rev_8_21_14_0_10_40_9</name>
    <dbReference type="NCBI Taxonomy" id="1974888"/>
    <lineage>
        <taxon>Bacteria</taxon>
        <taxon>Candidatus Shapironibacteriota</taxon>
    </lineage>
</organism>
<keyword evidence="3" id="KW-0378">Hydrolase</keyword>
<keyword evidence="4" id="KW-0862">Zinc</keyword>
<gene>
    <name evidence="6" type="ORF">COU95_01910</name>
</gene>
<dbReference type="InterPro" id="IPR021190">
    <property type="entry name" value="Pept_M10A"/>
</dbReference>
<proteinExistence type="predicted"/>
<evidence type="ECO:0000313" key="6">
    <source>
        <dbReference type="EMBL" id="PJE67536.1"/>
    </source>
</evidence>
<comment type="caution">
    <text evidence="6">The sequence shown here is derived from an EMBL/GenBank/DDBJ whole genome shotgun (WGS) entry which is preliminary data.</text>
</comment>
<dbReference type="EMBL" id="PFEK01000037">
    <property type="protein sequence ID" value="PJE67536.1"/>
    <property type="molecule type" value="Genomic_DNA"/>
</dbReference>
<evidence type="ECO:0000259" key="5">
    <source>
        <dbReference type="Pfam" id="PF00413"/>
    </source>
</evidence>
<dbReference type="Gene3D" id="3.40.390.10">
    <property type="entry name" value="Collagenase (Catalytic Domain)"/>
    <property type="match status" value="1"/>
</dbReference>
<reference evidence="7" key="1">
    <citation type="submission" date="2017-09" db="EMBL/GenBank/DDBJ databases">
        <title>Depth-based differentiation of microbial function through sediment-hosted aquifers and enrichment of novel symbionts in the deep terrestrial subsurface.</title>
        <authorList>
            <person name="Probst A.J."/>
            <person name="Ladd B."/>
            <person name="Jarett J.K."/>
            <person name="Geller-Mcgrath D.E."/>
            <person name="Sieber C.M.K."/>
            <person name="Emerson J.B."/>
            <person name="Anantharaman K."/>
            <person name="Thomas B.C."/>
            <person name="Malmstrom R."/>
            <person name="Stieglmeier M."/>
            <person name="Klingl A."/>
            <person name="Woyke T."/>
            <person name="Ryan C.M."/>
            <person name="Banfield J.F."/>
        </authorList>
    </citation>
    <scope>NUCLEOTIDE SEQUENCE [LARGE SCALE GENOMIC DNA]</scope>
</reference>
<dbReference type="AlphaFoldDB" id="A0A2M8L3Q7"/>
<accession>A0A2M8L3Q7</accession>
<keyword evidence="1" id="KW-0645">Protease</keyword>
<protein>
    <recommendedName>
        <fullName evidence="5">Peptidase M10 metallopeptidase domain-containing protein</fullName>
    </recommendedName>
</protein>
<evidence type="ECO:0000256" key="2">
    <source>
        <dbReference type="ARBA" id="ARBA00022723"/>
    </source>
</evidence>
<name>A0A2M8L3Q7_9BACT</name>
<evidence type="ECO:0000256" key="3">
    <source>
        <dbReference type="ARBA" id="ARBA00022801"/>
    </source>
</evidence>
<dbReference type="InterPro" id="IPR024079">
    <property type="entry name" value="MetalloPept_cat_dom_sf"/>
</dbReference>
<evidence type="ECO:0000256" key="1">
    <source>
        <dbReference type="ARBA" id="ARBA00022670"/>
    </source>
</evidence>